<protein>
    <submittedName>
        <fullName evidence="1">Uncharacterized protein</fullName>
    </submittedName>
</protein>
<proteinExistence type="predicted"/>
<sequence length="52" mass="6501">MHCFWLQRSTLRHETPYLHFKQNLLKMNHQRQRQLDERGINKQIKVLLEQTN</sequence>
<organism evidence="1">
    <name type="scientific">Anguilla anguilla</name>
    <name type="common">European freshwater eel</name>
    <name type="synonym">Muraena anguilla</name>
    <dbReference type="NCBI Taxonomy" id="7936"/>
    <lineage>
        <taxon>Eukaryota</taxon>
        <taxon>Metazoa</taxon>
        <taxon>Chordata</taxon>
        <taxon>Craniata</taxon>
        <taxon>Vertebrata</taxon>
        <taxon>Euteleostomi</taxon>
        <taxon>Actinopterygii</taxon>
        <taxon>Neopterygii</taxon>
        <taxon>Teleostei</taxon>
        <taxon>Anguilliformes</taxon>
        <taxon>Anguillidae</taxon>
        <taxon>Anguilla</taxon>
    </lineage>
</organism>
<reference evidence="1" key="2">
    <citation type="journal article" date="2015" name="Fish Shellfish Immunol.">
        <title>Early steps in the European eel (Anguilla anguilla)-Vibrio vulnificus interaction in the gills: Role of the RtxA13 toxin.</title>
        <authorList>
            <person name="Callol A."/>
            <person name="Pajuelo D."/>
            <person name="Ebbesson L."/>
            <person name="Teles M."/>
            <person name="MacKenzie S."/>
            <person name="Amaro C."/>
        </authorList>
    </citation>
    <scope>NUCLEOTIDE SEQUENCE</scope>
</reference>
<evidence type="ECO:0000313" key="1">
    <source>
        <dbReference type="EMBL" id="JAH42771.1"/>
    </source>
</evidence>
<dbReference type="AlphaFoldDB" id="A0A0E9SN95"/>
<name>A0A0E9SN95_ANGAN</name>
<accession>A0A0E9SN95</accession>
<reference evidence="1" key="1">
    <citation type="submission" date="2014-11" db="EMBL/GenBank/DDBJ databases">
        <authorList>
            <person name="Amaro Gonzalez C."/>
        </authorList>
    </citation>
    <scope>NUCLEOTIDE SEQUENCE</scope>
</reference>
<dbReference type="EMBL" id="GBXM01065806">
    <property type="protein sequence ID" value="JAH42771.1"/>
    <property type="molecule type" value="Transcribed_RNA"/>
</dbReference>